<dbReference type="EMBL" id="SDPM01000004">
    <property type="protein sequence ID" value="RXZ86653.1"/>
    <property type="molecule type" value="Genomic_DNA"/>
</dbReference>
<dbReference type="Proteomes" id="UP000581087">
    <property type="component" value="Unassembled WGS sequence"/>
</dbReference>
<dbReference type="Proteomes" id="UP000292686">
    <property type="component" value="Unassembled WGS sequence"/>
</dbReference>
<reference evidence="3 6" key="2">
    <citation type="submission" date="2020-07" db="EMBL/GenBank/DDBJ databases">
        <title>Sequencing the genomes of 1000 actinobacteria strains.</title>
        <authorList>
            <person name="Klenk H.-P."/>
        </authorList>
    </citation>
    <scope>NUCLEOTIDE SEQUENCE [LARGE SCALE GENOMIC DNA]</scope>
    <source>
        <strain evidence="3 6">DSM 23870</strain>
    </source>
</reference>
<reference evidence="4 5" key="1">
    <citation type="submission" date="2019-01" db="EMBL/GenBank/DDBJ databases">
        <title>Agromyces.</title>
        <authorList>
            <person name="Li J."/>
        </authorList>
    </citation>
    <scope>NUCLEOTIDE SEQUENCE [LARGE SCALE GENOMIC DNA]</scope>
    <source>
        <strain evidence="4 5">DSM 23870</strain>
    </source>
</reference>
<proteinExistence type="predicted"/>
<keyword evidence="5" id="KW-1185">Reference proteome</keyword>
<feature type="domain" description="AB hydrolase-1" evidence="2">
    <location>
        <begin position="7"/>
        <end position="204"/>
    </location>
</feature>
<dbReference type="InterPro" id="IPR000073">
    <property type="entry name" value="AB_hydrolase_1"/>
</dbReference>
<accession>A0A4Q2M8H8</accession>
<organism evidence="4 5">
    <name type="scientific">Agromyces atrinae</name>
    <dbReference type="NCBI Taxonomy" id="592376"/>
    <lineage>
        <taxon>Bacteria</taxon>
        <taxon>Bacillati</taxon>
        <taxon>Actinomycetota</taxon>
        <taxon>Actinomycetes</taxon>
        <taxon>Micrococcales</taxon>
        <taxon>Microbacteriaceae</taxon>
        <taxon>Agromyces</taxon>
    </lineage>
</organism>
<dbReference type="GO" id="GO:0016020">
    <property type="term" value="C:membrane"/>
    <property type="evidence" value="ECO:0007669"/>
    <property type="project" value="TreeGrafter"/>
</dbReference>
<dbReference type="InterPro" id="IPR029058">
    <property type="entry name" value="AB_hydrolase_fold"/>
</dbReference>
<keyword evidence="1 4" id="KW-0378">Hydrolase</keyword>
<evidence type="ECO:0000259" key="2">
    <source>
        <dbReference type="Pfam" id="PF12697"/>
    </source>
</evidence>
<dbReference type="Gene3D" id="3.40.50.1820">
    <property type="entry name" value="alpha/beta hydrolase"/>
    <property type="match status" value="1"/>
</dbReference>
<dbReference type="SUPFAM" id="SSF53474">
    <property type="entry name" value="alpha/beta-Hydrolases"/>
    <property type="match status" value="1"/>
</dbReference>
<dbReference type="PANTHER" id="PTHR43798">
    <property type="entry name" value="MONOACYLGLYCEROL LIPASE"/>
    <property type="match status" value="1"/>
</dbReference>
<evidence type="ECO:0000313" key="3">
    <source>
        <dbReference type="EMBL" id="NYD66332.1"/>
    </source>
</evidence>
<sequence>MNDPQTVVFLHGLGVGPDSWAAQIDDLPDGYSAFAPRTVGLAESDPPFSMAAATAAVIRSLDEGGVERAHLCGLSLGAMLALQIAVERPDRVASLVLSGGQVHPPRALMALQSLLMRVLPERIVAPDGSSRERVRGVLAEVAQIDFRDDLADIAVPTLVLCGSKDVANLPAARSLAAGIPGARLRIIEGGRHELNTEKPRELSAELRSFLEDQG</sequence>
<protein>
    <submittedName>
        <fullName evidence="4">Alpha/beta fold hydrolase</fullName>
    </submittedName>
    <submittedName>
        <fullName evidence="3">Pimeloyl-ACP methyl ester carboxylesterase</fullName>
    </submittedName>
</protein>
<dbReference type="OrthoDB" id="7958481at2"/>
<dbReference type="EMBL" id="JACCBI010000001">
    <property type="protein sequence ID" value="NYD66332.1"/>
    <property type="molecule type" value="Genomic_DNA"/>
</dbReference>
<evidence type="ECO:0000256" key="1">
    <source>
        <dbReference type="ARBA" id="ARBA00022801"/>
    </source>
</evidence>
<dbReference type="RefSeq" id="WP_129174550.1">
    <property type="nucleotide sequence ID" value="NZ_JACCBI010000001.1"/>
</dbReference>
<comment type="caution">
    <text evidence="4">The sequence shown here is derived from an EMBL/GenBank/DDBJ whole genome shotgun (WGS) entry which is preliminary data.</text>
</comment>
<dbReference type="PANTHER" id="PTHR43798:SF31">
    <property type="entry name" value="AB HYDROLASE SUPERFAMILY PROTEIN YCLE"/>
    <property type="match status" value="1"/>
</dbReference>
<dbReference type="Pfam" id="PF12697">
    <property type="entry name" value="Abhydrolase_6"/>
    <property type="match status" value="1"/>
</dbReference>
<evidence type="ECO:0000313" key="5">
    <source>
        <dbReference type="Proteomes" id="UP000292686"/>
    </source>
</evidence>
<name>A0A4Q2M8H8_9MICO</name>
<evidence type="ECO:0000313" key="6">
    <source>
        <dbReference type="Proteomes" id="UP000581087"/>
    </source>
</evidence>
<dbReference type="AlphaFoldDB" id="A0A4Q2M8H8"/>
<dbReference type="PRINTS" id="PR00111">
    <property type="entry name" value="ABHYDROLASE"/>
</dbReference>
<dbReference type="GO" id="GO:0016787">
    <property type="term" value="F:hydrolase activity"/>
    <property type="evidence" value="ECO:0007669"/>
    <property type="project" value="UniProtKB-KW"/>
</dbReference>
<dbReference type="InterPro" id="IPR050266">
    <property type="entry name" value="AB_hydrolase_sf"/>
</dbReference>
<gene>
    <name evidence="3" type="ORF">BJ972_000851</name>
    <name evidence="4" type="ORF">ESP50_09710</name>
</gene>
<evidence type="ECO:0000313" key="4">
    <source>
        <dbReference type="EMBL" id="RXZ86653.1"/>
    </source>
</evidence>